<dbReference type="InterPro" id="IPR041546">
    <property type="entry name" value="ClpA/ClpB_AAA_lid"/>
</dbReference>
<name>A0ABV4D6W2_9LACT</name>
<proteinExistence type="inferred from homology"/>
<dbReference type="EMBL" id="JBCLSQ010000005">
    <property type="protein sequence ID" value="MEY8537449.1"/>
    <property type="molecule type" value="Genomic_DNA"/>
</dbReference>
<dbReference type="InterPro" id="IPR003593">
    <property type="entry name" value="AAA+_ATPase"/>
</dbReference>
<evidence type="ECO:0000259" key="10">
    <source>
        <dbReference type="PROSITE" id="PS51903"/>
    </source>
</evidence>
<dbReference type="Gene3D" id="4.10.860.10">
    <property type="entry name" value="UVR domain"/>
    <property type="match status" value="1"/>
</dbReference>
<dbReference type="Pfam" id="PF10431">
    <property type="entry name" value="ClpB_D2-small"/>
    <property type="match status" value="1"/>
</dbReference>
<keyword evidence="2 7" id="KW-0547">Nucleotide-binding</keyword>
<evidence type="ECO:0000256" key="4">
    <source>
        <dbReference type="ARBA" id="ARBA00023186"/>
    </source>
</evidence>
<evidence type="ECO:0000256" key="6">
    <source>
        <dbReference type="PROSITE-ProRule" id="PRU01251"/>
    </source>
</evidence>
<dbReference type="Gene3D" id="3.40.50.300">
    <property type="entry name" value="P-loop containing nucleotide triphosphate hydrolases"/>
    <property type="match status" value="2"/>
</dbReference>
<keyword evidence="4 7" id="KW-0143">Chaperone</keyword>
<dbReference type="CDD" id="cd19499">
    <property type="entry name" value="RecA-like_ClpB_Hsp104-like"/>
    <property type="match status" value="1"/>
</dbReference>
<dbReference type="InterPro" id="IPR019489">
    <property type="entry name" value="Clp_ATPase_C"/>
</dbReference>
<keyword evidence="1 6" id="KW-0677">Repeat</keyword>
<evidence type="ECO:0000313" key="11">
    <source>
        <dbReference type="EMBL" id="MEY8537449.1"/>
    </source>
</evidence>
<dbReference type="GO" id="GO:0006508">
    <property type="term" value="P:proteolysis"/>
    <property type="evidence" value="ECO:0007669"/>
    <property type="project" value="UniProtKB-KW"/>
</dbReference>
<dbReference type="InterPro" id="IPR036628">
    <property type="entry name" value="Clp_N_dom_sf"/>
</dbReference>
<evidence type="ECO:0000313" key="12">
    <source>
        <dbReference type="Proteomes" id="UP001565242"/>
    </source>
</evidence>
<dbReference type="InterPro" id="IPR001270">
    <property type="entry name" value="ClpA/B"/>
</dbReference>
<feature type="coiled-coil region" evidence="8">
    <location>
        <begin position="420"/>
        <end position="454"/>
    </location>
</feature>
<sequence length="816" mass="91734">MKFNEKEFTPQVMRVLQKSIDYAYKFNYAWVESSHLLAALAEVPSSLAFTLLNSEQLDLEEMLIDIEDFSSQVKTKKSEIKFSPRVENIIEQAKVLAQNNDKNRVGTEHLLYMVLANEASFAAQLLREQNINTANLRKKLEQKAYLRVPERRKAVTPASKRNLSGKVSETTTTPTLDTVSTDLTKAAREGRLDPMIGRTREVERLIHILSRRTKNNPVLVGEPGVGKSAIIEGFATRVVQGDVPADLRGSRIMALNMAMVVAGTKFRGEFEDRLTAIVDEVTHDKNVIVFIDELHTIIGAGGGMDSVNDASNILKPALARGEFQLIGATTYQEYQKYIEKDEALERRFARINVEEPSEDETIAILQGLKEKFEVYHTVKFEDGALERAVSLSNRYMPSRRLPDKAIDLLDEAAAKVKITRKTNHSKLDELKAELKEEERKLQAAVVSLDILEAQKIEKNTQKLVRKIDNFPLSEEDIPLVQESDVYAVVSNLTGIPLQQMTKTESERLINLEKELHKRVVGQEEAITAVSRAIRRARSGVADTRRPLGSFMFLGPTGVGKTELAKALAESVFGSEENMIRVDMSEFMEKFSTSRLIGAPPGYVGYDEGGQLTEQVRNKPYSVILLDEIEKAHPDIFNIMLQILDDGFVTDTKGRKVDFRNTIIIMTSNLGATALRDDKTVGFGAKAIAKDYTAMKARIMEELKKHYRPEFLNRIDETIVFHSLTEKEIEQVVKIMSKSLVSRLKEQDIKVRFTPSALKVIADKGFDPEYGARPLRKALQREVEDLLSEQLLTGDIQPGNTVSIGSSNKKIRIHVID</sequence>
<reference evidence="11 12" key="1">
    <citation type="submission" date="2024-03" db="EMBL/GenBank/DDBJ databases">
        <title>Mouse gut bacterial collection (mGBC) of GemPharmatech.</title>
        <authorList>
            <person name="He Y."/>
            <person name="Dong L."/>
            <person name="Wu D."/>
            <person name="Gao X."/>
            <person name="Lin Z."/>
        </authorList>
    </citation>
    <scope>NUCLEOTIDE SEQUENCE [LARGE SCALE GENOMIC DNA]</scope>
    <source>
        <strain evidence="11 12">20-218</strain>
    </source>
</reference>
<dbReference type="PROSITE" id="PS00870">
    <property type="entry name" value="CLPAB_1"/>
    <property type="match status" value="1"/>
</dbReference>
<keyword evidence="11" id="KW-0645">Protease</keyword>
<dbReference type="GO" id="GO:0008233">
    <property type="term" value="F:peptidase activity"/>
    <property type="evidence" value="ECO:0007669"/>
    <property type="project" value="UniProtKB-KW"/>
</dbReference>
<dbReference type="CDD" id="cd00009">
    <property type="entry name" value="AAA"/>
    <property type="match status" value="1"/>
</dbReference>
<dbReference type="PANTHER" id="PTHR11638:SF18">
    <property type="entry name" value="HEAT SHOCK PROTEIN 104"/>
    <property type="match status" value="1"/>
</dbReference>
<dbReference type="SUPFAM" id="SSF81923">
    <property type="entry name" value="Double Clp-N motif"/>
    <property type="match status" value="1"/>
</dbReference>
<gene>
    <name evidence="11" type="ORF">AALM99_03170</name>
</gene>
<dbReference type="InterPro" id="IPR028299">
    <property type="entry name" value="ClpA/B_CS2"/>
</dbReference>
<dbReference type="Gene3D" id="1.10.1780.10">
    <property type="entry name" value="Clp, N-terminal domain"/>
    <property type="match status" value="1"/>
</dbReference>
<keyword evidence="11" id="KW-0378">Hydrolase</keyword>
<keyword evidence="3 7" id="KW-0067">ATP-binding</keyword>
<dbReference type="Pfam" id="PF00004">
    <property type="entry name" value="AAA"/>
    <property type="match status" value="1"/>
</dbReference>
<comment type="similarity">
    <text evidence="7">Belongs to the ClpA/ClpB family.</text>
</comment>
<dbReference type="RefSeq" id="WP_369917841.1">
    <property type="nucleotide sequence ID" value="NZ_JBCLSQ010000005.1"/>
</dbReference>
<comment type="caution">
    <text evidence="11">The sequence shown here is derived from an EMBL/GenBank/DDBJ whole genome shotgun (WGS) entry which is preliminary data.</text>
</comment>
<feature type="region of interest" description="Disordered" evidence="9">
    <location>
        <begin position="155"/>
        <end position="175"/>
    </location>
</feature>
<dbReference type="PROSITE" id="PS51903">
    <property type="entry name" value="CLP_R"/>
    <property type="match status" value="1"/>
</dbReference>
<evidence type="ECO:0000256" key="2">
    <source>
        <dbReference type="ARBA" id="ARBA00022741"/>
    </source>
</evidence>
<evidence type="ECO:0000256" key="5">
    <source>
        <dbReference type="ARBA" id="ARBA00025613"/>
    </source>
</evidence>
<comment type="function">
    <text evidence="5">Part of a stress-induced multi-chaperone system, it is involved in the recovery of the cell from heat-induced damage, in cooperation with DnaK, DnaJ and GrpE. Acts before DnaK, in the processing of protein aggregates. Protein binding stimulates the ATPase activity; ATP hydrolysis unfolds the denatured protein aggregates, which probably helps expose new hydrophobic binding sites on the surface of ClpB-bound aggregates, contributing to the solubilization and refolding of denatured protein aggregates by DnaK.</text>
</comment>
<evidence type="ECO:0000256" key="1">
    <source>
        <dbReference type="ARBA" id="ARBA00022737"/>
    </source>
</evidence>
<dbReference type="Pfam" id="PF02861">
    <property type="entry name" value="Clp_N"/>
    <property type="match status" value="1"/>
</dbReference>
<keyword evidence="12" id="KW-1185">Reference proteome</keyword>
<organism evidence="11 12">
    <name type="scientific">Lactococcus muris</name>
    <dbReference type="NCBI Taxonomy" id="2941330"/>
    <lineage>
        <taxon>Bacteria</taxon>
        <taxon>Bacillati</taxon>
        <taxon>Bacillota</taxon>
        <taxon>Bacilli</taxon>
        <taxon>Lactobacillales</taxon>
        <taxon>Streptococcaceae</taxon>
        <taxon>Lactococcus</taxon>
    </lineage>
</organism>
<dbReference type="SMART" id="SM00382">
    <property type="entry name" value="AAA"/>
    <property type="match status" value="2"/>
</dbReference>
<evidence type="ECO:0000256" key="8">
    <source>
        <dbReference type="SAM" id="Coils"/>
    </source>
</evidence>
<dbReference type="GO" id="GO:0005524">
    <property type="term" value="F:ATP binding"/>
    <property type="evidence" value="ECO:0007669"/>
    <property type="project" value="UniProtKB-KW"/>
</dbReference>
<dbReference type="InterPro" id="IPR050130">
    <property type="entry name" value="ClpA_ClpB"/>
</dbReference>
<protein>
    <submittedName>
        <fullName evidence="11">ATP-dependent Clp protease ATP-binding subunit</fullName>
    </submittedName>
</protein>
<dbReference type="Pfam" id="PF07724">
    <property type="entry name" value="AAA_2"/>
    <property type="match status" value="1"/>
</dbReference>
<dbReference type="Proteomes" id="UP001565242">
    <property type="component" value="Unassembled WGS sequence"/>
</dbReference>
<dbReference type="InterPro" id="IPR004176">
    <property type="entry name" value="Clp_R_N"/>
</dbReference>
<dbReference type="SUPFAM" id="SSF52540">
    <property type="entry name" value="P-loop containing nucleoside triphosphate hydrolases"/>
    <property type="match status" value="2"/>
</dbReference>
<dbReference type="SMART" id="SM01086">
    <property type="entry name" value="ClpB_D2-small"/>
    <property type="match status" value="1"/>
</dbReference>
<dbReference type="PANTHER" id="PTHR11638">
    <property type="entry name" value="ATP-DEPENDENT CLP PROTEASE"/>
    <property type="match status" value="1"/>
</dbReference>
<dbReference type="Gene3D" id="1.10.8.60">
    <property type="match status" value="2"/>
</dbReference>
<evidence type="ECO:0000256" key="7">
    <source>
        <dbReference type="RuleBase" id="RU004432"/>
    </source>
</evidence>
<accession>A0ABV4D6W2</accession>
<dbReference type="Pfam" id="PF17871">
    <property type="entry name" value="AAA_lid_9"/>
    <property type="match status" value="1"/>
</dbReference>
<dbReference type="InterPro" id="IPR018368">
    <property type="entry name" value="ClpA/B_CS1"/>
</dbReference>
<dbReference type="PROSITE" id="PS00871">
    <property type="entry name" value="CLPAB_2"/>
    <property type="match status" value="1"/>
</dbReference>
<evidence type="ECO:0000256" key="9">
    <source>
        <dbReference type="SAM" id="MobiDB-lite"/>
    </source>
</evidence>
<dbReference type="PRINTS" id="PR00300">
    <property type="entry name" value="CLPPROTEASEA"/>
</dbReference>
<keyword evidence="8" id="KW-0175">Coiled coil</keyword>
<feature type="domain" description="Clp R" evidence="10">
    <location>
        <begin position="3"/>
        <end position="149"/>
    </location>
</feature>
<dbReference type="InterPro" id="IPR003959">
    <property type="entry name" value="ATPase_AAA_core"/>
</dbReference>
<dbReference type="InterPro" id="IPR027417">
    <property type="entry name" value="P-loop_NTPase"/>
</dbReference>
<evidence type="ECO:0000256" key="3">
    <source>
        <dbReference type="ARBA" id="ARBA00022840"/>
    </source>
</evidence>